<accession>A0A101HJ19</accession>
<gene>
    <name evidence="1" type="ORF">XD93_0236</name>
</gene>
<protein>
    <submittedName>
        <fullName evidence="1">Uncharacterized protein</fullName>
    </submittedName>
</protein>
<name>A0A101HJ19_9BACT</name>
<comment type="caution">
    <text evidence="1">The sequence shown here is derived from an EMBL/GenBank/DDBJ whole genome shotgun (WGS) entry which is preliminary data.</text>
</comment>
<proteinExistence type="predicted"/>
<evidence type="ECO:0000313" key="1">
    <source>
        <dbReference type="EMBL" id="KUK77578.1"/>
    </source>
</evidence>
<reference evidence="2" key="1">
    <citation type="journal article" date="2015" name="MBio">
        <title>Genome-Resolved Metagenomic Analysis Reveals Roles for Candidate Phyla and Other Microbial Community Members in Biogeochemical Transformations in Oil Reservoirs.</title>
        <authorList>
            <person name="Hu P."/>
            <person name="Tom L."/>
            <person name="Singh A."/>
            <person name="Thomas B.C."/>
            <person name="Baker B.J."/>
            <person name="Piceno Y.M."/>
            <person name="Andersen G.L."/>
            <person name="Banfield J.F."/>
        </authorList>
    </citation>
    <scope>NUCLEOTIDE SEQUENCE [LARGE SCALE GENOMIC DNA]</scope>
</reference>
<dbReference type="AlphaFoldDB" id="A0A101HJ19"/>
<sequence length="61" mass="7195">MIDNINVINLRYGVVDFKGPEHFDYMKLFVLRNIEKVLETYNTLISDNVVGNNIEPLDYKF</sequence>
<organism evidence="1 2">
    <name type="scientific">candidate division WS6 bacterium 34_10</name>
    <dbReference type="NCBI Taxonomy" id="1641389"/>
    <lineage>
        <taxon>Bacteria</taxon>
        <taxon>Candidatus Dojkabacteria</taxon>
    </lineage>
</organism>
<evidence type="ECO:0000313" key="2">
    <source>
        <dbReference type="Proteomes" id="UP000053904"/>
    </source>
</evidence>
<dbReference type="Proteomes" id="UP000053904">
    <property type="component" value="Unassembled WGS sequence"/>
</dbReference>
<dbReference type="EMBL" id="LGGO01000021">
    <property type="protein sequence ID" value="KUK77578.1"/>
    <property type="molecule type" value="Genomic_DNA"/>
</dbReference>